<dbReference type="KEGG" id="bfo:118419508"/>
<feature type="transmembrane region" description="Helical" evidence="2">
    <location>
        <begin position="518"/>
        <end position="535"/>
    </location>
</feature>
<evidence type="ECO:0000259" key="3">
    <source>
        <dbReference type="PROSITE" id="PS50191"/>
    </source>
</evidence>
<dbReference type="SUPFAM" id="SSF46938">
    <property type="entry name" value="CRAL/TRIO N-terminal domain"/>
    <property type="match status" value="1"/>
</dbReference>
<reference evidence="6" key="2">
    <citation type="submission" date="2025-08" db="UniProtKB">
        <authorList>
            <consortium name="RefSeq"/>
        </authorList>
    </citation>
    <scope>IDENTIFICATION</scope>
    <source>
        <strain evidence="6">S238N-H82</strain>
        <tissue evidence="6">Testes</tissue>
    </source>
</reference>
<dbReference type="Gene3D" id="2.60.40.10">
    <property type="entry name" value="Immunoglobulins"/>
    <property type="match status" value="1"/>
</dbReference>
<dbReference type="InterPro" id="IPR036273">
    <property type="entry name" value="CRAL/TRIO_N_dom_sf"/>
</dbReference>
<keyword evidence="5" id="KW-1185">Reference proteome</keyword>
<feature type="region of interest" description="Disordered" evidence="1">
    <location>
        <begin position="240"/>
        <end position="338"/>
    </location>
</feature>
<dbReference type="InterPro" id="IPR053012">
    <property type="entry name" value="ER-organelle_contact"/>
</dbReference>
<name>A0A9J7LGJ2_BRAFL</name>
<evidence type="ECO:0000313" key="6">
    <source>
        <dbReference type="RefSeq" id="XP_035681813.1"/>
    </source>
</evidence>
<evidence type="ECO:0000259" key="4">
    <source>
        <dbReference type="PROSITE" id="PS50202"/>
    </source>
</evidence>
<dbReference type="Gene3D" id="3.40.525.10">
    <property type="entry name" value="CRAL-TRIO lipid binding domain"/>
    <property type="match status" value="1"/>
</dbReference>
<organism evidence="5 6">
    <name type="scientific">Branchiostoma floridae</name>
    <name type="common">Florida lancelet</name>
    <name type="synonym">Amphioxus</name>
    <dbReference type="NCBI Taxonomy" id="7739"/>
    <lineage>
        <taxon>Eukaryota</taxon>
        <taxon>Metazoa</taxon>
        <taxon>Chordata</taxon>
        <taxon>Cephalochordata</taxon>
        <taxon>Leptocardii</taxon>
        <taxon>Amphioxiformes</taxon>
        <taxon>Branchiostomatidae</taxon>
        <taxon>Branchiostoma</taxon>
    </lineage>
</organism>
<dbReference type="OrthoDB" id="75724at2759"/>
<evidence type="ECO:0000256" key="1">
    <source>
        <dbReference type="SAM" id="MobiDB-lite"/>
    </source>
</evidence>
<dbReference type="InterPro" id="IPR013783">
    <property type="entry name" value="Ig-like_fold"/>
</dbReference>
<dbReference type="SUPFAM" id="SSF49354">
    <property type="entry name" value="PapD-like"/>
    <property type="match status" value="1"/>
</dbReference>
<feature type="domain" description="CRAL-TRIO" evidence="3">
    <location>
        <begin position="89"/>
        <end position="245"/>
    </location>
</feature>
<dbReference type="SMART" id="SM00516">
    <property type="entry name" value="SEC14"/>
    <property type="match status" value="1"/>
</dbReference>
<dbReference type="CDD" id="cd00170">
    <property type="entry name" value="SEC14"/>
    <property type="match status" value="1"/>
</dbReference>
<keyword evidence="2" id="KW-1133">Transmembrane helix</keyword>
<gene>
    <name evidence="6" type="primary">LOC118419508</name>
</gene>
<evidence type="ECO:0000256" key="2">
    <source>
        <dbReference type="SAM" id="Phobius"/>
    </source>
</evidence>
<dbReference type="PROSITE" id="PS50202">
    <property type="entry name" value="MSP"/>
    <property type="match status" value="1"/>
</dbReference>
<keyword evidence="2" id="KW-0472">Membrane</keyword>
<dbReference type="Pfam" id="PF00650">
    <property type="entry name" value="CRAL_TRIO"/>
    <property type="match status" value="1"/>
</dbReference>
<dbReference type="GeneID" id="118419508"/>
<dbReference type="SUPFAM" id="SSF52087">
    <property type="entry name" value="CRAL/TRIO domain"/>
    <property type="match status" value="1"/>
</dbReference>
<dbReference type="PANTHER" id="PTHR46384:SF1">
    <property type="entry name" value="MOTILE SPERM DOMAIN-CONTAINING PROTEIN 2"/>
    <property type="match status" value="1"/>
</dbReference>
<dbReference type="GO" id="GO:0012505">
    <property type="term" value="C:endomembrane system"/>
    <property type="evidence" value="ECO:0000318"/>
    <property type="project" value="GO_Central"/>
</dbReference>
<dbReference type="InterPro" id="IPR001251">
    <property type="entry name" value="CRAL-TRIO_dom"/>
</dbReference>
<feature type="domain" description="MSP" evidence="4">
    <location>
        <begin position="347"/>
        <end position="465"/>
    </location>
</feature>
<dbReference type="InterPro" id="IPR036865">
    <property type="entry name" value="CRAL-TRIO_dom_sf"/>
</dbReference>
<dbReference type="AlphaFoldDB" id="A0A9J7LGJ2"/>
<dbReference type="InterPro" id="IPR008962">
    <property type="entry name" value="PapD-like_sf"/>
</dbReference>
<dbReference type="PANTHER" id="PTHR46384">
    <property type="entry name" value="MOTILE SPERM DOMAIN-CONTAINING PROTEIN 2"/>
    <property type="match status" value="1"/>
</dbReference>
<proteinExistence type="predicted"/>
<dbReference type="Proteomes" id="UP000001554">
    <property type="component" value="Chromosome 7"/>
</dbReference>
<dbReference type="PROSITE" id="PS50191">
    <property type="entry name" value="CRAL_TRIO"/>
    <property type="match status" value="1"/>
</dbReference>
<sequence length="561" mass="62765">MTNMAEVADGKEDRKVKIRELRDRFLREQADAISQNDLFDPRDIVKVRKDDEYLENYLLARPTPEAAYDMLVSALKWRKEFGVYDISESSLPVSMFEKGALFAHNEDKEGHPILIFIAKLHKKDSSKYQELCRFLVFWLERLSTRHQGKQMTIVFDMLETGLGNMDMDFIRFLINCFKNYFPNMLAYLLVYEMPWILNTAWKIIKTWLPPDSVKKIKFVNRSEVQQYIAPDQLATRMGGTDTFQYTYPPLPDDDLPNPSTPRGTPPESPNMVRANGEVSNNPSPRKVTFSADTKDSVRRRHSDSGAAGGDAKSDKGPLTPPNRHRQVQQLLSSNKRSAEATAHQGQLLKICPGDVLEFVNAEGAEVQQVLTLTNTTAGTVAFKVKTTSPEKYRVRPSSGPIAPGVSVDVNVFLQPGHQASTPRDKFLVLSMEVQQEVKNTAELAALWKSAAKGSVMEHRLRCAHLTPDAAELQEATPQGDMARLQKQVRELTQTVGAISSTSQRLEENISQTLRLQKLLVVLLLSLSLVLLYLLWSGGDGQTCSVASVTQPAAGHAAQHSL</sequence>
<accession>A0A9J7LGJ2</accession>
<reference evidence="5" key="1">
    <citation type="journal article" date="2020" name="Nat. Ecol. Evol.">
        <title>Deeply conserved synteny resolves early events in vertebrate evolution.</title>
        <authorList>
            <person name="Simakov O."/>
            <person name="Marletaz F."/>
            <person name="Yue J.X."/>
            <person name="O'Connell B."/>
            <person name="Jenkins J."/>
            <person name="Brandt A."/>
            <person name="Calef R."/>
            <person name="Tung C.H."/>
            <person name="Huang T.K."/>
            <person name="Schmutz J."/>
            <person name="Satoh N."/>
            <person name="Yu J.K."/>
            <person name="Putnam N.H."/>
            <person name="Green R.E."/>
            <person name="Rokhsar D.S."/>
        </authorList>
    </citation>
    <scope>NUCLEOTIDE SEQUENCE [LARGE SCALE GENOMIC DNA]</scope>
    <source>
        <strain evidence="5">S238N-H82</strain>
    </source>
</reference>
<keyword evidence="2" id="KW-0812">Transmembrane</keyword>
<dbReference type="InterPro" id="IPR000535">
    <property type="entry name" value="MSP_dom"/>
</dbReference>
<dbReference type="OMA" id="NDALKCW"/>
<evidence type="ECO:0000313" key="5">
    <source>
        <dbReference type="Proteomes" id="UP000001554"/>
    </source>
</evidence>
<dbReference type="GO" id="GO:0140284">
    <property type="term" value="C:endoplasmic reticulum-endosome membrane contact site"/>
    <property type="evidence" value="ECO:0000318"/>
    <property type="project" value="GO_Central"/>
</dbReference>
<dbReference type="RefSeq" id="XP_035681813.1">
    <property type="nucleotide sequence ID" value="XM_035825920.1"/>
</dbReference>
<dbReference type="Pfam" id="PF00635">
    <property type="entry name" value="Motile_Sperm"/>
    <property type="match status" value="1"/>
</dbReference>
<protein>
    <submittedName>
        <fullName evidence="6">Motile sperm domain-containing protein 2-like</fullName>
    </submittedName>
</protein>